<comment type="caution">
    <text evidence="1">The sequence shown here is derived from an EMBL/GenBank/DDBJ whole genome shotgun (WGS) entry which is preliminary data.</text>
</comment>
<accession>A0A7K1FGH2</accession>
<organism evidence="1 2">
    <name type="scientific">Nakamurella alba</name>
    <dbReference type="NCBI Taxonomy" id="2665158"/>
    <lineage>
        <taxon>Bacteria</taxon>
        <taxon>Bacillati</taxon>
        <taxon>Actinomycetota</taxon>
        <taxon>Actinomycetes</taxon>
        <taxon>Nakamurellales</taxon>
        <taxon>Nakamurellaceae</taxon>
        <taxon>Nakamurella</taxon>
    </lineage>
</organism>
<name>A0A7K1FGH2_9ACTN</name>
<sequence>MQQLQVAGQRVRAGVRAEQTTRCAVRPLLMGGMGRVFDIAHIREAHAVLEQGTGGKIVVTT</sequence>
<keyword evidence="2" id="KW-1185">Reference proteome</keyword>
<gene>
    <name evidence="1" type="ORF">GIS00_04595</name>
</gene>
<dbReference type="Proteomes" id="UP000460221">
    <property type="component" value="Unassembled WGS sequence"/>
</dbReference>
<reference evidence="1 2" key="1">
    <citation type="submission" date="2019-11" db="EMBL/GenBank/DDBJ databases">
        <authorList>
            <person name="Jiang L.-Q."/>
        </authorList>
    </citation>
    <scope>NUCLEOTIDE SEQUENCE [LARGE SCALE GENOMIC DNA]</scope>
    <source>
        <strain evidence="1 2">YIM 132087</strain>
    </source>
</reference>
<evidence type="ECO:0000313" key="2">
    <source>
        <dbReference type="Proteomes" id="UP000460221"/>
    </source>
</evidence>
<evidence type="ECO:0000313" key="1">
    <source>
        <dbReference type="EMBL" id="MTD13225.1"/>
    </source>
</evidence>
<evidence type="ECO:0008006" key="3">
    <source>
        <dbReference type="Google" id="ProtNLM"/>
    </source>
</evidence>
<dbReference type="EMBL" id="WLYK01000001">
    <property type="protein sequence ID" value="MTD13225.1"/>
    <property type="molecule type" value="Genomic_DNA"/>
</dbReference>
<proteinExistence type="predicted"/>
<protein>
    <recommendedName>
        <fullName evidence="3">Zinc-binding dehydrogenase</fullName>
    </recommendedName>
</protein>
<dbReference type="RefSeq" id="WP_154767122.1">
    <property type="nucleotide sequence ID" value="NZ_WLYK01000001.1"/>
</dbReference>
<dbReference type="AlphaFoldDB" id="A0A7K1FGH2"/>